<evidence type="ECO:0000313" key="2">
    <source>
        <dbReference type="EMBL" id="KAB8202640.1"/>
    </source>
</evidence>
<dbReference type="EMBL" id="ML735001">
    <property type="protein sequence ID" value="KAB8202640.1"/>
    <property type="molecule type" value="Genomic_DNA"/>
</dbReference>
<dbReference type="OMA" id="ARTESHC"/>
<evidence type="ECO:0000259" key="1">
    <source>
        <dbReference type="Pfam" id="PF00271"/>
    </source>
</evidence>
<name>A0A5N6DEQ4_ASPPA</name>
<dbReference type="SUPFAM" id="SSF52540">
    <property type="entry name" value="P-loop containing nucleoside triphosphate hydrolases"/>
    <property type="match status" value="1"/>
</dbReference>
<dbReference type="InterPro" id="IPR001650">
    <property type="entry name" value="Helicase_C-like"/>
</dbReference>
<reference evidence="2 3" key="1">
    <citation type="submission" date="2019-04" db="EMBL/GenBank/DDBJ databases">
        <title>Fungal friends and foes A comparative genomics study of 23 Aspergillus species from section Flavi.</title>
        <authorList>
            <consortium name="DOE Joint Genome Institute"/>
            <person name="Kjaerbolling I."/>
            <person name="Vesth T.C."/>
            <person name="Frisvad J.C."/>
            <person name="Nybo J.L."/>
            <person name="Theobald S."/>
            <person name="Kildgaard S."/>
            <person name="Petersen T.I."/>
            <person name="Kuo A."/>
            <person name="Sato A."/>
            <person name="Lyhne E.K."/>
            <person name="Kogle M.E."/>
            <person name="Wiebenga A."/>
            <person name="Kun R.S."/>
            <person name="Lubbers R.J."/>
            <person name="Makela M.R."/>
            <person name="Barry K."/>
            <person name="Chovatia M."/>
            <person name="Clum A."/>
            <person name="Daum C."/>
            <person name="Haridas S."/>
            <person name="He G."/>
            <person name="LaButti K."/>
            <person name="Lipzen A."/>
            <person name="Mondo S."/>
            <person name="Pangilinan J."/>
            <person name="Riley R."/>
            <person name="Salamov A."/>
            <person name="Simmons B.A."/>
            <person name="Magnuson J.K."/>
            <person name="Henrissat B."/>
            <person name="Mortensen U.H."/>
            <person name="Larsen T.O."/>
            <person name="De vries R.P."/>
            <person name="Grigoriev I.V."/>
            <person name="Machida M."/>
            <person name="Baker S.E."/>
            <person name="Andersen M.R."/>
        </authorList>
    </citation>
    <scope>NUCLEOTIDE SEQUENCE [LARGE SCALE GENOMIC DNA]</scope>
    <source>
        <strain evidence="2 3">CBS 117618</strain>
    </source>
</reference>
<evidence type="ECO:0000313" key="3">
    <source>
        <dbReference type="Proteomes" id="UP000326532"/>
    </source>
</evidence>
<dbReference type="InterPro" id="IPR027417">
    <property type="entry name" value="P-loop_NTPase"/>
</dbReference>
<proteinExistence type="predicted"/>
<sequence length="177" mass="19957">MSVKDFYCTAQARLHDKTTARLEFLLRGSPKMRAMLPVIRDQVLLHQEKAIVRTLYPAEQVYVAAVMQEVSIDYGVYHSGLNLTERGKLIEKFNHSPSECMVLINSFSVNSAGLNLQNQCRNVHLFSPTTSKAVRNQAIGAVLPARTESHCPGILIYCGGWTWSTPHLRLTMHHLRP</sequence>
<dbReference type="Proteomes" id="UP000326532">
    <property type="component" value="Unassembled WGS sequence"/>
</dbReference>
<dbReference type="Gene3D" id="3.40.50.300">
    <property type="entry name" value="P-loop containing nucleotide triphosphate hydrolases"/>
    <property type="match status" value="1"/>
</dbReference>
<gene>
    <name evidence="2" type="ORF">BDV34DRAFT_200566</name>
</gene>
<dbReference type="Pfam" id="PF00271">
    <property type="entry name" value="Helicase_C"/>
    <property type="match status" value="1"/>
</dbReference>
<dbReference type="VEuPathDB" id="FungiDB:BDV34DRAFT_200566"/>
<organism evidence="2 3">
    <name type="scientific">Aspergillus parasiticus</name>
    <dbReference type="NCBI Taxonomy" id="5067"/>
    <lineage>
        <taxon>Eukaryota</taxon>
        <taxon>Fungi</taxon>
        <taxon>Dikarya</taxon>
        <taxon>Ascomycota</taxon>
        <taxon>Pezizomycotina</taxon>
        <taxon>Eurotiomycetes</taxon>
        <taxon>Eurotiomycetidae</taxon>
        <taxon>Eurotiales</taxon>
        <taxon>Aspergillaceae</taxon>
        <taxon>Aspergillus</taxon>
        <taxon>Aspergillus subgen. Circumdati</taxon>
    </lineage>
</organism>
<feature type="domain" description="Helicase C-terminal" evidence="1">
    <location>
        <begin position="64"/>
        <end position="140"/>
    </location>
</feature>
<keyword evidence="3" id="KW-1185">Reference proteome</keyword>
<dbReference type="AlphaFoldDB" id="A0A5N6DEQ4"/>
<protein>
    <recommendedName>
        <fullName evidence="1">Helicase C-terminal domain-containing protein</fullName>
    </recommendedName>
</protein>
<accession>A0A5N6DEQ4</accession>